<dbReference type="InterPro" id="IPR036085">
    <property type="entry name" value="PAZ_dom_sf"/>
</dbReference>
<keyword evidence="2" id="KW-1185">Reference proteome</keyword>
<evidence type="ECO:0000313" key="1">
    <source>
        <dbReference type="EMBL" id="KAF4091484.1"/>
    </source>
</evidence>
<dbReference type="Proteomes" id="UP000593565">
    <property type="component" value="Unassembled WGS sequence"/>
</dbReference>
<proteinExistence type="predicted"/>
<dbReference type="SUPFAM" id="SSF101690">
    <property type="entry name" value="PAZ domain"/>
    <property type="match status" value="1"/>
</dbReference>
<sequence>MRDLSTHTRLTPEQRENRLNRFINNMSRCWGDKVRRIFNEIMKQGTILARNGERFPSLSGDSSDSTFP</sequence>
<evidence type="ECO:0000313" key="2">
    <source>
        <dbReference type="Proteomes" id="UP000593565"/>
    </source>
</evidence>
<comment type="caution">
    <text evidence="1">The sequence shown here is derived from an EMBL/GenBank/DDBJ whole genome shotgun (WGS) entry which is preliminary data.</text>
</comment>
<dbReference type="EMBL" id="JAAGNN010000003">
    <property type="protein sequence ID" value="KAF4091484.1"/>
    <property type="molecule type" value="Genomic_DNA"/>
</dbReference>
<reference evidence="1 2" key="1">
    <citation type="submission" date="2020-02" db="EMBL/GenBank/DDBJ databases">
        <title>A chromosome-scale genome assembly of the black bullhead catfish (Ameiurus melas).</title>
        <authorList>
            <person name="Wen M."/>
            <person name="Zham M."/>
            <person name="Cabau C."/>
            <person name="Klopp C."/>
            <person name="Donnadieu C."/>
            <person name="Roques C."/>
            <person name="Bouchez O."/>
            <person name="Lampietro C."/>
            <person name="Jouanno E."/>
            <person name="Herpin A."/>
            <person name="Louis A."/>
            <person name="Berthelot C."/>
            <person name="Parey E."/>
            <person name="Roest-Crollius H."/>
            <person name="Braasch I."/>
            <person name="Postlethwait J."/>
            <person name="Robinson-Rechavi M."/>
            <person name="Echchiki A."/>
            <person name="Begum T."/>
            <person name="Montfort J."/>
            <person name="Schartl M."/>
            <person name="Bobe J."/>
            <person name="Guiguen Y."/>
        </authorList>
    </citation>
    <scope>NUCLEOTIDE SEQUENCE [LARGE SCALE GENOMIC DNA]</scope>
    <source>
        <strain evidence="1">M_S1</strain>
        <tissue evidence="1">Blood</tissue>
    </source>
</reference>
<name>A0A7J6B8T4_AMEME</name>
<protein>
    <submittedName>
        <fullName evidence="1">Uncharacterized protein</fullName>
    </submittedName>
</protein>
<accession>A0A7J6B8T4</accession>
<organism evidence="1 2">
    <name type="scientific">Ameiurus melas</name>
    <name type="common">Black bullhead</name>
    <name type="synonym">Silurus melas</name>
    <dbReference type="NCBI Taxonomy" id="219545"/>
    <lineage>
        <taxon>Eukaryota</taxon>
        <taxon>Metazoa</taxon>
        <taxon>Chordata</taxon>
        <taxon>Craniata</taxon>
        <taxon>Vertebrata</taxon>
        <taxon>Euteleostomi</taxon>
        <taxon>Actinopterygii</taxon>
        <taxon>Neopterygii</taxon>
        <taxon>Teleostei</taxon>
        <taxon>Ostariophysi</taxon>
        <taxon>Siluriformes</taxon>
        <taxon>Ictaluridae</taxon>
        <taxon>Ameiurus</taxon>
    </lineage>
</organism>
<gene>
    <name evidence="1" type="ORF">AMELA_G00037310</name>
</gene>
<dbReference type="AlphaFoldDB" id="A0A7J6B8T4"/>